<feature type="region of interest" description="Disordered" evidence="2">
    <location>
        <begin position="27"/>
        <end position="46"/>
    </location>
</feature>
<evidence type="ECO:0000256" key="1">
    <source>
        <dbReference type="SAM" id="Coils"/>
    </source>
</evidence>
<accession>A0A1W0A679</accession>
<dbReference type="OrthoDB" id="78004at2759"/>
<dbReference type="EMBL" id="JNBS01000414">
    <property type="protein sequence ID" value="OQS05792.1"/>
    <property type="molecule type" value="Genomic_DNA"/>
</dbReference>
<protein>
    <submittedName>
        <fullName evidence="3">Uncharacterized protein</fullName>
    </submittedName>
</protein>
<evidence type="ECO:0000313" key="3">
    <source>
        <dbReference type="EMBL" id="OQS05792.1"/>
    </source>
</evidence>
<reference evidence="3 4" key="1">
    <citation type="journal article" date="2014" name="Genome Biol. Evol.">
        <title>The secreted proteins of Achlya hypogyna and Thraustotheca clavata identify the ancestral oomycete secretome and reveal gene acquisitions by horizontal gene transfer.</title>
        <authorList>
            <person name="Misner I."/>
            <person name="Blouin N."/>
            <person name="Leonard G."/>
            <person name="Richards T.A."/>
            <person name="Lane C.E."/>
        </authorList>
    </citation>
    <scope>NUCLEOTIDE SEQUENCE [LARGE SCALE GENOMIC DNA]</scope>
    <source>
        <strain evidence="3 4">ATCC 34112</strain>
    </source>
</reference>
<keyword evidence="1" id="KW-0175">Coiled coil</keyword>
<feature type="compositionally biased region" description="Polar residues" evidence="2">
    <location>
        <begin position="27"/>
        <end position="40"/>
    </location>
</feature>
<sequence>MRSMDKGRVEKKGRFTIIDLPLDVTSPSFHQSIKRSPSGESTDDEVFDDYKADKPHTKTRIKQKGRFTIIDYHPTTPSPESSARQVFEDLEDEPVKETSVNTVATAAAPSKVLNENSTQCDHVSTCCHFRTNLMHPSTSYESTPLCTLAFPTESTCDNQQCQYVVISHEQYQQQQNLLATLQQENKELQNITKILQEQQRQLFQLVKSFQQPNNT</sequence>
<proteinExistence type="predicted"/>
<dbReference type="AlphaFoldDB" id="A0A1W0A679"/>
<dbReference type="Proteomes" id="UP000243217">
    <property type="component" value="Unassembled WGS sequence"/>
</dbReference>
<comment type="caution">
    <text evidence="3">The sequence shown here is derived from an EMBL/GenBank/DDBJ whole genome shotgun (WGS) entry which is preliminary data.</text>
</comment>
<keyword evidence="4" id="KW-1185">Reference proteome</keyword>
<gene>
    <name evidence="3" type="ORF">THRCLA_02114</name>
</gene>
<evidence type="ECO:0000313" key="4">
    <source>
        <dbReference type="Proteomes" id="UP000243217"/>
    </source>
</evidence>
<feature type="coiled-coil region" evidence="1">
    <location>
        <begin position="171"/>
        <end position="201"/>
    </location>
</feature>
<name>A0A1W0A679_9STRA</name>
<organism evidence="3 4">
    <name type="scientific">Thraustotheca clavata</name>
    <dbReference type="NCBI Taxonomy" id="74557"/>
    <lineage>
        <taxon>Eukaryota</taxon>
        <taxon>Sar</taxon>
        <taxon>Stramenopiles</taxon>
        <taxon>Oomycota</taxon>
        <taxon>Saprolegniomycetes</taxon>
        <taxon>Saprolegniales</taxon>
        <taxon>Achlyaceae</taxon>
        <taxon>Thraustotheca</taxon>
    </lineage>
</organism>
<evidence type="ECO:0000256" key="2">
    <source>
        <dbReference type="SAM" id="MobiDB-lite"/>
    </source>
</evidence>